<dbReference type="Pfam" id="PF00202">
    <property type="entry name" value="Aminotran_3"/>
    <property type="match status" value="1"/>
</dbReference>
<dbReference type="InterPro" id="IPR049704">
    <property type="entry name" value="Aminotrans_3_PPA_site"/>
</dbReference>
<evidence type="ECO:0000256" key="3">
    <source>
        <dbReference type="ARBA" id="ARBA00022898"/>
    </source>
</evidence>
<dbReference type="PANTHER" id="PTHR43094:SF1">
    <property type="entry name" value="AMINOTRANSFERASE CLASS-III"/>
    <property type="match status" value="1"/>
</dbReference>
<dbReference type="PROSITE" id="PS00600">
    <property type="entry name" value="AA_TRANSFER_CLASS_3"/>
    <property type="match status" value="1"/>
</dbReference>
<keyword evidence="7" id="KW-1185">Reference proteome</keyword>
<evidence type="ECO:0000256" key="5">
    <source>
        <dbReference type="SAM" id="MobiDB-lite"/>
    </source>
</evidence>
<dbReference type="InterPro" id="IPR015424">
    <property type="entry name" value="PyrdxlP-dep_Trfase"/>
</dbReference>
<evidence type="ECO:0000313" key="6">
    <source>
        <dbReference type="EMBL" id="MET4636340.1"/>
    </source>
</evidence>
<evidence type="ECO:0000256" key="1">
    <source>
        <dbReference type="ARBA" id="ARBA00001933"/>
    </source>
</evidence>
<dbReference type="InterPro" id="IPR005814">
    <property type="entry name" value="Aminotrans_3"/>
</dbReference>
<reference evidence="6 7" key="1">
    <citation type="submission" date="2024-06" db="EMBL/GenBank/DDBJ databases">
        <title>Sorghum-associated microbial communities from plants grown in Nebraska, USA.</title>
        <authorList>
            <person name="Schachtman D."/>
        </authorList>
    </citation>
    <scope>NUCLEOTIDE SEQUENCE [LARGE SCALE GENOMIC DNA]</scope>
    <source>
        <strain evidence="6 7">3207</strain>
    </source>
</reference>
<dbReference type="CDD" id="cd00610">
    <property type="entry name" value="OAT_like"/>
    <property type="match status" value="1"/>
</dbReference>
<dbReference type="PANTHER" id="PTHR43094">
    <property type="entry name" value="AMINOTRANSFERASE"/>
    <property type="match status" value="1"/>
</dbReference>
<protein>
    <submittedName>
        <fullName evidence="6">Adenosylmethionine-8-amino-7-oxononanoate aminotransferase</fullName>
    </submittedName>
</protein>
<organism evidence="6 7">
    <name type="scientific">Kaistia defluvii</name>
    <dbReference type="NCBI Taxonomy" id="410841"/>
    <lineage>
        <taxon>Bacteria</taxon>
        <taxon>Pseudomonadati</taxon>
        <taxon>Pseudomonadota</taxon>
        <taxon>Alphaproteobacteria</taxon>
        <taxon>Hyphomicrobiales</taxon>
        <taxon>Kaistiaceae</taxon>
        <taxon>Kaistia</taxon>
    </lineage>
</organism>
<evidence type="ECO:0000256" key="2">
    <source>
        <dbReference type="ARBA" id="ARBA00008954"/>
    </source>
</evidence>
<comment type="cofactor">
    <cofactor evidence="1">
        <name>pyridoxal 5'-phosphate</name>
        <dbReference type="ChEBI" id="CHEBI:597326"/>
    </cofactor>
</comment>
<dbReference type="Proteomes" id="UP001549321">
    <property type="component" value="Unassembled WGS sequence"/>
</dbReference>
<comment type="similarity">
    <text evidence="2 4">Belongs to the class-III pyridoxal-phosphate-dependent aminotransferase family.</text>
</comment>
<gene>
    <name evidence="6" type="ORF">ABIE08_004298</name>
</gene>
<keyword evidence="6" id="KW-0808">Transferase</keyword>
<evidence type="ECO:0000313" key="7">
    <source>
        <dbReference type="Proteomes" id="UP001549321"/>
    </source>
</evidence>
<dbReference type="InterPro" id="IPR015421">
    <property type="entry name" value="PyrdxlP-dep_Trfase_major"/>
</dbReference>
<sequence>MRAVQNAPAGEPTKPHETPPLTRHTPQQESQVSSIFSRDYASELPTAVRGEGVYLYDADGKAYLDGMGSAGVVGIGHGRTEIYQALAAAGDKVPFAYSAQFTTPWQEEFGKSILSVAPKGIESVYFVSGGSEANETALKLARQYHLERGDTQRQKIISRWQSYHGVTIATLSLSGRTSWRAPYTPYMLPVIHIAPPYEYRCAYCKDKGGCTLDCADELERAINLEGPETVSAFFAETIVGTTASGLVPRPDYYKRIREICDRYGILFVADEVLAGYGRTGRPFAIQDWDVVPDMITCGKAIGSGYAPLGAVLINDKITNFFRESRKRFVHGFTYSGHPTSCFIGQQVFNIMSKEGLFTRAAEIGKHLHARLNALQQRHACIGEVRGRGLYGGVEFVADRATRAPFPAEMNFTSRLVSGMKERGVIIGGGVPGANFGQGGDHIQITPPFIVSEAEIDILVDALDDTIGAIA</sequence>
<proteinExistence type="inferred from homology"/>
<evidence type="ECO:0000256" key="4">
    <source>
        <dbReference type="RuleBase" id="RU003560"/>
    </source>
</evidence>
<feature type="compositionally biased region" description="Polar residues" evidence="5">
    <location>
        <begin position="24"/>
        <end position="35"/>
    </location>
</feature>
<keyword evidence="6" id="KW-0032">Aminotransferase</keyword>
<dbReference type="SUPFAM" id="SSF53383">
    <property type="entry name" value="PLP-dependent transferases"/>
    <property type="match status" value="1"/>
</dbReference>
<name>A0ABV2R6P3_9HYPH</name>
<feature type="region of interest" description="Disordered" evidence="5">
    <location>
        <begin position="1"/>
        <end position="35"/>
    </location>
</feature>
<keyword evidence="3 4" id="KW-0663">Pyridoxal phosphate</keyword>
<dbReference type="PIRSF" id="PIRSF000521">
    <property type="entry name" value="Transaminase_4ab_Lys_Orn"/>
    <property type="match status" value="1"/>
</dbReference>
<dbReference type="GO" id="GO:0008483">
    <property type="term" value="F:transaminase activity"/>
    <property type="evidence" value="ECO:0007669"/>
    <property type="project" value="UniProtKB-KW"/>
</dbReference>
<dbReference type="Gene3D" id="3.40.640.10">
    <property type="entry name" value="Type I PLP-dependent aspartate aminotransferase-like (Major domain)"/>
    <property type="match status" value="1"/>
</dbReference>
<comment type="caution">
    <text evidence="6">The sequence shown here is derived from an EMBL/GenBank/DDBJ whole genome shotgun (WGS) entry which is preliminary data.</text>
</comment>
<dbReference type="EMBL" id="JBEPSM010000004">
    <property type="protein sequence ID" value="MET4636340.1"/>
    <property type="molecule type" value="Genomic_DNA"/>
</dbReference>
<dbReference type="InterPro" id="IPR015422">
    <property type="entry name" value="PyrdxlP-dep_Trfase_small"/>
</dbReference>
<dbReference type="Gene3D" id="3.90.1150.10">
    <property type="entry name" value="Aspartate Aminotransferase, domain 1"/>
    <property type="match status" value="1"/>
</dbReference>
<accession>A0ABV2R6P3</accession>